<dbReference type="Proteomes" id="UP000199568">
    <property type="component" value="Unassembled WGS sequence"/>
</dbReference>
<evidence type="ECO:0000313" key="2">
    <source>
        <dbReference type="Proteomes" id="UP000199568"/>
    </source>
</evidence>
<dbReference type="EMBL" id="FOHU01000001">
    <property type="protein sequence ID" value="SES65397.1"/>
    <property type="molecule type" value="Genomic_DNA"/>
</dbReference>
<dbReference type="STRING" id="426128.SAMN05660297_00108"/>
<accession>A0A1H9Y992</accession>
<gene>
    <name evidence="1" type="ORF">SAMN05660297_00108</name>
</gene>
<sequence length="150" mass="17849">MEWAEKVIETFESIRDVNILIRKVLDRVAKELVDAHEKNNYLDRSKSIATRSKGSYVIFEDNLMINDFTLLSHNKILNKLLERNKTLKGLTEERVYRIIKEMLLEETELYKIINSKHQEETIEMDNYAARMILRKLEDIHEELIVIKNSI</sequence>
<dbReference type="AlphaFoldDB" id="A0A1H9Y992"/>
<organism evidence="1 2">
    <name type="scientific">Natronincola peptidivorans</name>
    <dbReference type="NCBI Taxonomy" id="426128"/>
    <lineage>
        <taxon>Bacteria</taxon>
        <taxon>Bacillati</taxon>
        <taxon>Bacillota</taxon>
        <taxon>Clostridia</taxon>
        <taxon>Peptostreptococcales</taxon>
        <taxon>Natronincolaceae</taxon>
        <taxon>Natronincola</taxon>
    </lineage>
</organism>
<protein>
    <submittedName>
        <fullName evidence="1">Uncharacterized protein</fullName>
    </submittedName>
</protein>
<name>A0A1H9Y992_9FIRM</name>
<reference evidence="1 2" key="1">
    <citation type="submission" date="2016-10" db="EMBL/GenBank/DDBJ databases">
        <authorList>
            <person name="de Groot N.N."/>
        </authorList>
    </citation>
    <scope>NUCLEOTIDE SEQUENCE [LARGE SCALE GENOMIC DNA]</scope>
    <source>
        <strain evidence="1 2">DSM 18979</strain>
    </source>
</reference>
<keyword evidence="2" id="KW-1185">Reference proteome</keyword>
<dbReference type="RefSeq" id="WP_090437788.1">
    <property type="nucleotide sequence ID" value="NZ_FOHU01000001.1"/>
</dbReference>
<evidence type="ECO:0000313" key="1">
    <source>
        <dbReference type="EMBL" id="SES65397.1"/>
    </source>
</evidence>
<proteinExistence type="predicted"/>